<dbReference type="PANTHER" id="PTHR32089">
    <property type="entry name" value="METHYL-ACCEPTING CHEMOTAXIS PROTEIN MCPB"/>
    <property type="match status" value="1"/>
</dbReference>
<dbReference type="Gene3D" id="1.10.287.950">
    <property type="entry name" value="Methyl-accepting chemotaxis protein"/>
    <property type="match status" value="1"/>
</dbReference>
<protein>
    <submittedName>
        <fullName evidence="7">Chemotaxis protein</fullName>
    </submittedName>
</protein>
<proteinExistence type="inferred from homology"/>
<keyword evidence="4" id="KW-0812">Transmembrane</keyword>
<dbReference type="KEGG" id="ncb:C0V82_24055"/>
<evidence type="ECO:0000256" key="4">
    <source>
        <dbReference type="SAM" id="Phobius"/>
    </source>
</evidence>
<evidence type="ECO:0000259" key="5">
    <source>
        <dbReference type="PROSITE" id="PS50111"/>
    </source>
</evidence>
<accession>A0A2K9NK22</accession>
<dbReference type="Proteomes" id="UP000234752">
    <property type="component" value="Plasmid unnamed1"/>
</dbReference>
<name>A0A2K9NK22_9PROT</name>
<keyword evidence="4" id="KW-1133">Transmembrane helix</keyword>
<dbReference type="GO" id="GO:0007165">
    <property type="term" value="P:signal transduction"/>
    <property type="evidence" value="ECO:0007669"/>
    <property type="project" value="UniProtKB-KW"/>
</dbReference>
<feature type="transmembrane region" description="Helical" evidence="4">
    <location>
        <begin position="185"/>
        <end position="206"/>
    </location>
</feature>
<keyword evidence="1 3" id="KW-0807">Transducer</keyword>
<dbReference type="EMBL" id="CP025613">
    <property type="protein sequence ID" value="AUN33430.1"/>
    <property type="molecule type" value="Genomic_DNA"/>
</dbReference>
<dbReference type="PANTHER" id="PTHR32089:SF112">
    <property type="entry name" value="LYSOZYME-LIKE PROTEIN-RELATED"/>
    <property type="match status" value="1"/>
</dbReference>
<reference evidence="7 8" key="1">
    <citation type="submission" date="2017-12" db="EMBL/GenBank/DDBJ databases">
        <title>Genomes of bacteria within cyanobacterial aggregates.</title>
        <authorList>
            <person name="Cai H."/>
        </authorList>
    </citation>
    <scope>NUCLEOTIDE SEQUENCE [LARGE SCALE GENOMIC DNA]</scope>
    <source>
        <strain evidence="7 8">TH16</strain>
        <plasmid evidence="7 8">unnamed1</plasmid>
    </source>
</reference>
<dbReference type="InterPro" id="IPR004090">
    <property type="entry name" value="Chemotax_Me-accpt_rcpt"/>
</dbReference>
<evidence type="ECO:0000259" key="6">
    <source>
        <dbReference type="PROSITE" id="PS50885"/>
    </source>
</evidence>
<evidence type="ECO:0000313" key="8">
    <source>
        <dbReference type="Proteomes" id="UP000234752"/>
    </source>
</evidence>
<dbReference type="PRINTS" id="PR00260">
    <property type="entry name" value="CHEMTRNSDUCR"/>
</dbReference>
<dbReference type="Pfam" id="PF00015">
    <property type="entry name" value="MCPsignal"/>
    <property type="match status" value="1"/>
</dbReference>
<dbReference type="OrthoDB" id="9765776at2"/>
<keyword evidence="7" id="KW-0614">Plasmid</keyword>
<dbReference type="AlphaFoldDB" id="A0A2K9NK22"/>
<dbReference type="Pfam" id="PF00672">
    <property type="entry name" value="HAMP"/>
    <property type="match status" value="1"/>
</dbReference>
<dbReference type="PROSITE" id="PS50111">
    <property type="entry name" value="CHEMOTAXIS_TRANSDUC_2"/>
    <property type="match status" value="1"/>
</dbReference>
<evidence type="ECO:0000256" key="2">
    <source>
        <dbReference type="ARBA" id="ARBA00029447"/>
    </source>
</evidence>
<dbReference type="RefSeq" id="WP_102114943.1">
    <property type="nucleotide sequence ID" value="NZ_BMGN01000001.1"/>
</dbReference>
<dbReference type="InterPro" id="IPR003660">
    <property type="entry name" value="HAMP_dom"/>
</dbReference>
<dbReference type="SUPFAM" id="SSF58104">
    <property type="entry name" value="Methyl-accepting chemotaxis protein (MCP) signaling domain"/>
    <property type="match status" value="1"/>
</dbReference>
<dbReference type="SUPFAM" id="SSF158472">
    <property type="entry name" value="HAMP domain-like"/>
    <property type="match status" value="1"/>
</dbReference>
<sequence>MKLIAVGVIAFVGLSTLAATFFIVDRVSVQKSAISDQAEAYLKLVHQAGALATEMSLVAMDVIVDKDDGAVSAERTKAMREGLDELAALTAQLSATATAAEKAHTAKAVTDTAALTQAMRDGLVKAVERRADTARFAELDDQIDGLAEEIKSQLDAVDALVTARADRAEAERRDWMAKSRMVAGAAYGVTLLVMITILALVGRAIIGPIQGLTNVMGRLAAGDTAVTLPICNNGDELTAMVAATGHFRDVAVANAALEQQNAAATAQAEAQRRQTMEQVADAIDRQVKVAVQAIVEGIGKVHALTSDMAEKARETTVSSTAIASATQDAASNVQSVAGAAEELGIASAEIARQVSTATSVTQSAVAEADSARQVMNGLSTAAGHIGAVVALISDIASQTNLLALNATIEAARAGEAGKGFAVVAGEVKSLAGQTARATEEITRQIASLSQTVADAVAAIGRIAVTIEAVNGNAAAIASAVEEQAATIAGVSDNTAQAATASRAVSERVSGISQGANAALDSAAGVERWTQELVEQAGALARQVEHFAVDIRRTAANGAG</sequence>
<dbReference type="SMART" id="SM00283">
    <property type="entry name" value="MA"/>
    <property type="match status" value="1"/>
</dbReference>
<evidence type="ECO:0000256" key="3">
    <source>
        <dbReference type="PROSITE-ProRule" id="PRU00284"/>
    </source>
</evidence>
<gene>
    <name evidence="7" type="ORF">C0V82_24055</name>
</gene>
<feature type="domain" description="Methyl-accepting transducer" evidence="5">
    <location>
        <begin position="283"/>
        <end position="522"/>
    </location>
</feature>
<organism evidence="7 8">
    <name type="scientific">Niveispirillum cyanobacteriorum</name>
    <dbReference type="NCBI Taxonomy" id="1612173"/>
    <lineage>
        <taxon>Bacteria</taxon>
        <taxon>Pseudomonadati</taxon>
        <taxon>Pseudomonadota</taxon>
        <taxon>Alphaproteobacteria</taxon>
        <taxon>Rhodospirillales</taxon>
        <taxon>Azospirillaceae</taxon>
        <taxon>Niveispirillum</taxon>
    </lineage>
</organism>
<geneLocation type="plasmid" evidence="7 8">
    <name>unnamed1</name>
</geneLocation>
<dbReference type="InterPro" id="IPR004089">
    <property type="entry name" value="MCPsignal_dom"/>
</dbReference>
<dbReference type="GO" id="GO:0016020">
    <property type="term" value="C:membrane"/>
    <property type="evidence" value="ECO:0007669"/>
    <property type="project" value="InterPro"/>
</dbReference>
<feature type="domain" description="HAMP" evidence="6">
    <location>
        <begin position="203"/>
        <end position="256"/>
    </location>
</feature>
<comment type="similarity">
    <text evidence="2">Belongs to the methyl-accepting chemotaxis (MCP) protein family.</text>
</comment>
<dbReference type="Gene3D" id="6.10.340.10">
    <property type="match status" value="1"/>
</dbReference>
<evidence type="ECO:0000256" key="1">
    <source>
        <dbReference type="ARBA" id="ARBA00023224"/>
    </source>
</evidence>
<dbReference type="PROSITE" id="PS50885">
    <property type="entry name" value="HAMP"/>
    <property type="match status" value="1"/>
</dbReference>
<dbReference type="GO" id="GO:0004888">
    <property type="term" value="F:transmembrane signaling receptor activity"/>
    <property type="evidence" value="ECO:0007669"/>
    <property type="project" value="InterPro"/>
</dbReference>
<keyword evidence="8" id="KW-1185">Reference proteome</keyword>
<keyword evidence="4" id="KW-0472">Membrane</keyword>
<dbReference type="GO" id="GO:0006935">
    <property type="term" value="P:chemotaxis"/>
    <property type="evidence" value="ECO:0007669"/>
    <property type="project" value="InterPro"/>
</dbReference>
<evidence type="ECO:0000313" key="7">
    <source>
        <dbReference type="EMBL" id="AUN33430.1"/>
    </source>
</evidence>